<dbReference type="Proteomes" id="UP000325902">
    <property type="component" value="Unassembled WGS sequence"/>
</dbReference>
<dbReference type="EMBL" id="VCHE01000354">
    <property type="protein sequence ID" value="KAB2568572.1"/>
    <property type="molecule type" value="Genomic_DNA"/>
</dbReference>
<proteinExistence type="predicted"/>
<comment type="caution">
    <text evidence="1">The sequence shown here is derived from an EMBL/GenBank/DDBJ whole genome shotgun (WGS) entry which is preliminary data.</text>
</comment>
<protein>
    <submittedName>
        <fullName evidence="1">Uncharacterized protein</fullName>
    </submittedName>
</protein>
<keyword evidence="2" id="KW-1185">Reference proteome</keyword>
<name>A0A5N5CTD2_9PEZI</name>
<sequence length="303" mass="34435">MRQTAKNAWISLKTDRDDWVVIDHGGLEHCKSVGKLSQYPRTVLFIGREAKRKARRATFPFNNHNKREKDSFVNLVRDSLISECERPILFSELNLIYPPNPKTGLPDGCKKYRLEWANGAEQRSAANEVYDALIAKVVLQFYDVVCLFADDFKNHEQVALHVMRWVQKAHRSTMLNRPRLVVFSSSPFTLDQFPGCSSLFSNIRTSTHAQSSELSYTAQYLRLRDTILTELDVMQKAKTGSRILFETRHLTALTDKALEHFSAATSLDLAKAAKEFNPVGPGFASHLEELIRVQKAQITSPPV</sequence>
<organism evidence="1 2">
    <name type="scientific">Lasiodiplodia theobromae</name>
    <dbReference type="NCBI Taxonomy" id="45133"/>
    <lineage>
        <taxon>Eukaryota</taxon>
        <taxon>Fungi</taxon>
        <taxon>Dikarya</taxon>
        <taxon>Ascomycota</taxon>
        <taxon>Pezizomycotina</taxon>
        <taxon>Dothideomycetes</taxon>
        <taxon>Dothideomycetes incertae sedis</taxon>
        <taxon>Botryosphaeriales</taxon>
        <taxon>Botryosphaeriaceae</taxon>
        <taxon>Lasiodiplodia</taxon>
    </lineage>
</organism>
<evidence type="ECO:0000313" key="1">
    <source>
        <dbReference type="EMBL" id="KAB2568572.1"/>
    </source>
</evidence>
<dbReference type="OrthoDB" id="194358at2759"/>
<gene>
    <name evidence="1" type="ORF">DBV05_g12749</name>
</gene>
<accession>A0A5N5CTD2</accession>
<evidence type="ECO:0000313" key="2">
    <source>
        <dbReference type="Proteomes" id="UP000325902"/>
    </source>
</evidence>
<dbReference type="AlphaFoldDB" id="A0A5N5CTD2"/>
<reference evidence="1 2" key="1">
    <citation type="journal article" date="2019" name="Sci. Rep.">
        <title>A multi-omics analysis of the grapevine pathogen Lasiodiplodia theobromae reveals that temperature affects the expression of virulence- and pathogenicity-related genes.</title>
        <authorList>
            <person name="Felix C."/>
            <person name="Meneses R."/>
            <person name="Goncalves M.F.M."/>
            <person name="Tilleman L."/>
            <person name="Duarte A.S."/>
            <person name="Jorrin-Novo J.V."/>
            <person name="Van de Peer Y."/>
            <person name="Deforce D."/>
            <person name="Van Nieuwerburgh F."/>
            <person name="Esteves A.C."/>
            <person name="Alves A."/>
        </authorList>
    </citation>
    <scope>NUCLEOTIDE SEQUENCE [LARGE SCALE GENOMIC DNA]</scope>
    <source>
        <strain evidence="1 2">LA-SOL3</strain>
    </source>
</reference>